<dbReference type="PANTHER" id="PTHR47618:SF1">
    <property type="entry name" value="BIFUNCTIONAL OLIGORIBONUCLEASE AND PAP PHOSPHATASE NRNA"/>
    <property type="match status" value="1"/>
</dbReference>
<dbReference type="InterPro" id="IPR038763">
    <property type="entry name" value="DHH_sf"/>
</dbReference>
<organism evidence="1 2">
    <name type="scientific">Candidatus Curtissbacteria bacterium RIFCSPLOWO2_01_FULL_38_11b</name>
    <dbReference type="NCBI Taxonomy" id="1797725"/>
    <lineage>
        <taxon>Bacteria</taxon>
        <taxon>Candidatus Curtissiibacteriota</taxon>
    </lineage>
</organism>
<comment type="caution">
    <text evidence="1">The sequence shown here is derived from an EMBL/GenBank/DDBJ whole genome shotgun (WGS) entry which is preliminary data.</text>
</comment>
<dbReference type="Proteomes" id="UP000176740">
    <property type="component" value="Unassembled WGS sequence"/>
</dbReference>
<dbReference type="InterPro" id="IPR051319">
    <property type="entry name" value="Oligoribo/pAp-PDE_c-di-AMP_PDE"/>
</dbReference>
<gene>
    <name evidence="1" type="ORF">A3A49_00860</name>
</gene>
<evidence type="ECO:0000313" key="1">
    <source>
        <dbReference type="EMBL" id="OGD97067.1"/>
    </source>
</evidence>
<evidence type="ECO:0008006" key="3">
    <source>
        <dbReference type="Google" id="ProtNLM"/>
    </source>
</evidence>
<evidence type="ECO:0000313" key="2">
    <source>
        <dbReference type="Proteomes" id="UP000176740"/>
    </source>
</evidence>
<dbReference type="Gene3D" id="3.90.1640.10">
    <property type="entry name" value="inorganic pyrophosphatase (n-terminal core)"/>
    <property type="match status" value="1"/>
</dbReference>
<dbReference type="PANTHER" id="PTHR47618">
    <property type="entry name" value="BIFUNCTIONAL OLIGORIBONUCLEASE AND PAP PHOSPHATASE NRNA"/>
    <property type="match status" value="1"/>
</dbReference>
<sequence>MDDYLKKQSLDKLSRARNILIAVTKDGNLDALAAGLALYLSLKKVGKIASIMAKEPNVGEARQLYAIDKIGSTNDKNDLLITVNNAIKNVDKVTYYLEGDQLKIVVHSLQNTNGISKEDIFLENTATKPDLIFAIGYESANQLKQEITHEQNIDPNRWIISINVGNMTDKFAQVHFNDESSNSLSELTTKLLQELSLPLNEDISFNLYSGVKFATNSFSPQSTNQSALAVAQYLLKFSPNKASLAKDELNDKQPGKISKNSFISQPIWDENRQTPIEKVEFKENLKESWLKPPKIYRGSKSFDRES</sequence>
<dbReference type="STRING" id="1797725.A3A49_00860"/>
<proteinExistence type="predicted"/>
<accession>A0A1F5GZ57</accession>
<dbReference type="AlphaFoldDB" id="A0A1F5GZ57"/>
<name>A0A1F5GZ57_9BACT</name>
<protein>
    <recommendedName>
        <fullName evidence="3">DDH domain-containing protein</fullName>
    </recommendedName>
</protein>
<reference evidence="1 2" key="1">
    <citation type="journal article" date="2016" name="Nat. Commun.">
        <title>Thousands of microbial genomes shed light on interconnected biogeochemical processes in an aquifer system.</title>
        <authorList>
            <person name="Anantharaman K."/>
            <person name="Brown C.T."/>
            <person name="Hug L.A."/>
            <person name="Sharon I."/>
            <person name="Castelle C.J."/>
            <person name="Probst A.J."/>
            <person name="Thomas B.C."/>
            <person name="Singh A."/>
            <person name="Wilkins M.J."/>
            <person name="Karaoz U."/>
            <person name="Brodie E.L."/>
            <person name="Williams K.H."/>
            <person name="Hubbard S.S."/>
            <person name="Banfield J.F."/>
        </authorList>
    </citation>
    <scope>NUCLEOTIDE SEQUENCE [LARGE SCALE GENOMIC DNA]</scope>
</reference>
<dbReference type="SUPFAM" id="SSF64182">
    <property type="entry name" value="DHH phosphoesterases"/>
    <property type="match status" value="2"/>
</dbReference>
<dbReference type="EMBL" id="MFBO01000039">
    <property type="protein sequence ID" value="OGD97067.1"/>
    <property type="molecule type" value="Genomic_DNA"/>
</dbReference>